<dbReference type="RefSeq" id="XP_003025399.1">
    <property type="nucleotide sequence ID" value="XM_003025353.1"/>
</dbReference>
<dbReference type="GO" id="GO:0046872">
    <property type="term" value="F:metal ion binding"/>
    <property type="evidence" value="ECO:0007669"/>
    <property type="project" value="UniProtKB-KW"/>
</dbReference>
<dbReference type="InterPro" id="IPR004294">
    <property type="entry name" value="Carotenoid_Oase"/>
</dbReference>
<dbReference type="HOGENOM" id="CLU_016472_5_0_1"/>
<evidence type="ECO:0000256" key="1">
    <source>
        <dbReference type="ARBA" id="ARBA00006787"/>
    </source>
</evidence>
<keyword evidence="3" id="KW-0560">Oxidoreductase</keyword>
<evidence type="ECO:0000256" key="4">
    <source>
        <dbReference type="ARBA" id="ARBA00023004"/>
    </source>
</evidence>
<reference evidence="7" key="1">
    <citation type="journal article" date="2011" name="Genome Biol.">
        <title>Comparative and functional genomics provide insights into the pathogenicity of dermatophytic fungi.</title>
        <authorList>
            <person name="Burmester A."/>
            <person name="Shelest E."/>
            <person name="Gloeckner G."/>
            <person name="Heddergott C."/>
            <person name="Schindler S."/>
            <person name="Staib P."/>
            <person name="Heidel A."/>
            <person name="Felder M."/>
            <person name="Petzold A."/>
            <person name="Szafranski K."/>
            <person name="Feuermann M."/>
            <person name="Pedruzzi I."/>
            <person name="Priebe S."/>
            <person name="Groth M."/>
            <person name="Winkler R."/>
            <person name="Li W."/>
            <person name="Kniemeyer O."/>
            <person name="Schroeckh V."/>
            <person name="Hertweck C."/>
            <person name="Hube B."/>
            <person name="White T.C."/>
            <person name="Platzer M."/>
            <person name="Guthke R."/>
            <person name="Heitman J."/>
            <person name="Woestemeyer J."/>
            <person name="Zipfel P.F."/>
            <person name="Monod M."/>
            <person name="Brakhage A.A."/>
        </authorList>
    </citation>
    <scope>NUCLEOTIDE SEQUENCE [LARGE SCALE GENOMIC DNA]</scope>
    <source>
        <strain evidence="7">HKI 0517</strain>
    </source>
</reference>
<evidence type="ECO:0000256" key="2">
    <source>
        <dbReference type="ARBA" id="ARBA00022723"/>
    </source>
</evidence>
<dbReference type="GeneID" id="9581635"/>
<gene>
    <name evidence="6" type="ORF">TRV_00460</name>
</gene>
<sequence>MHHTRNFILKYQNLLQLIPHFSINIPYKLIMETKAQIPKESPSLSDWPNYQGFDTSYEERSPVELKVTGRIPPWAAGTLFRTGIGRGQIESDKGVYRVCHWFDGLAVVHRFQILAPDEEHPEVRVIYNSRSTCDGLIEMIRKTGERKTMTFAKKYDPCQSYFKKVMSVFQADRPRQPDEYSMAITLSVDFPGLESIGVKKKSVGGHGSGIQYLVNKTDSAVLQTLDPETLEPVGIAKQHALHPELRGPMSGAHAKSDPVTGDVYNFNLEFGMTPTYRVFTVSRSTGKTSILATITDATPAYIHSIFLTENYVVLCVWNSFFVANGMKILWTRNILDALGEYDASRPARWYVIDRRTAENGGRGLVATFESDPFFCFHSVNAYEVPSQAGPGTDIIADLVAYDNLNALKCFYLDNLKSNSPNAGKTKAANEFSSALVRYRLQNISLEATPEAAQTARKAVLEHKSEPIQSPELPTINQRFITRPHRYVYAVNFTGSSTFFDGLVKMDTKTHESKFWSRQGQSAGEPIFVPRTKGPLVDVLAGDDGSEEDDGVLLSVVLDGLSGNSYLLVLDAKTMTEVGRAALNGAIGFGFHGIHVRSSEQRGIDF</sequence>
<protein>
    <submittedName>
        <fullName evidence="6">Dioxygenase, putative</fullName>
    </submittedName>
</protein>
<comment type="caution">
    <text evidence="6">The sequence shown here is derived from an EMBL/GenBank/DDBJ whole genome shotgun (WGS) entry which is preliminary data.</text>
</comment>
<dbReference type="PANTHER" id="PTHR10543:SF24">
    <property type="entry name" value="CAROTENOID ISOMEROOXYGENASE"/>
    <property type="match status" value="1"/>
</dbReference>
<feature type="binding site" evidence="5">
    <location>
        <position position="253"/>
    </location>
    <ligand>
        <name>Fe cation</name>
        <dbReference type="ChEBI" id="CHEBI:24875"/>
        <note>catalytic</note>
    </ligand>
</feature>
<evidence type="ECO:0000256" key="5">
    <source>
        <dbReference type="PIRSR" id="PIRSR604294-1"/>
    </source>
</evidence>
<comment type="cofactor">
    <cofactor evidence="5">
        <name>Fe(2+)</name>
        <dbReference type="ChEBI" id="CHEBI:29033"/>
    </cofactor>
    <text evidence="5">Binds 1 Fe(2+) ion per subunit.</text>
</comment>
<dbReference type="EMBL" id="ACYE01000022">
    <property type="protein sequence ID" value="EFE44788.1"/>
    <property type="molecule type" value="Genomic_DNA"/>
</dbReference>
<evidence type="ECO:0000313" key="7">
    <source>
        <dbReference type="Proteomes" id="UP000008383"/>
    </source>
</evidence>
<dbReference type="PANTHER" id="PTHR10543">
    <property type="entry name" value="BETA-CAROTENE DIOXYGENASE"/>
    <property type="match status" value="1"/>
</dbReference>
<organism evidence="6 7">
    <name type="scientific">Trichophyton verrucosum (strain HKI 0517)</name>
    <dbReference type="NCBI Taxonomy" id="663202"/>
    <lineage>
        <taxon>Eukaryota</taxon>
        <taxon>Fungi</taxon>
        <taxon>Dikarya</taxon>
        <taxon>Ascomycota</taxon>
        <taxon>Pezizomycotina</taxon>
        <taxon>Eurotiomycetes</taxon>
        <taxon>Eurotiomycetidae</taxon>
        <taxon>Onygenales</taxon>
        <taxon>Arthrodermataceae</taxon>
        <taxon>Trichophyton</taxon>
    </lineage>
</organism>
<keyword evidence="2 5" id="KW-0479">Metal-binding</keyword>
<keyword evidence="7" id="KW-1185">Reference proteome</keyword>
<name>D4D066_TRIVH</name>
<keyword evidence="6" id="KW-0223">Dioxygenase</keyword>
<feature type="binding site" evidence="5">
    <location>
        <position position="591"/>
    </location>
    <ligand>
        <name>Fe cation</name>
        <dbReference type="ChEBI" id="CHEBI:24875"/>
        <note>catalytic</note>
    </ligand>
</feature>
<dbReference type="OrthoDB" id="407010at2759"/>
<dbReference type="Pfam" id="PF03055">
    <property type="entry name" value="RPE65"/>
    <property type="match status" value="1"/>
</dbReference>
<evidence type="ECO:0000256" key="3">
    <source>
        <dbReference type="ARBA" id="ARBA00023002"/>
    </source>
</evidence>
<proteinExistence type="inferred from homology"/>
<comment type="similarity">
    <text evidence="1">Belongs to the carotenoid oxygenase family.</text>
</comment>
<feature type="binding site" evidence="5">
    <location>
        <position position="377"/>
    </location>
    <ligand>
        <name>Fe cation</name>
        <dbReference type="ChEBI" id="CHEBI:24875"/>
        <note>catalytic</note>
    </ligand>
</feature>
<keyword evidence="4 5" id="KW-0408">Iron</keyword>
<dbReference type="KEGG" id="tve:TRV_00460"/>
<dbReference type="GO" id="GO:0016121">
    <property type="term" value="P:carotene catabolic process"/>
    <property type="evidence" value="ECO:0007669"/>
    <property type="project" value="TreeGrafter"/>
</dbReference>
<evidence type="ECO:0000313" key="6">
    <source>
        <dbReference type="EMBL" id="EFE44788.1"/>
    </source>
</evidence>
<accession>D4D066</accession>
<dbReference type="AlphaFoldDB" id="D4D066"/>
<dbReference type="GO" id="GO:0010436">
    <property type="term" value="F:carotenoid dioxygenase activity"/>
    <property type="evidence" value="ECO:0007669"/>
    <property type="project" value="TreeGrafter"/>
</dbReference>
<feature type="binding site" evidence="5">
    <location>
        <position position="303"/>
    </location>
    <ligand>
        <name>Fe cation</name>
        <dbReference type="ChEBI" id="CHEBI:24875"/>
        <note>catalytic</note>
    </ligand>
</feature>
<dbReference type="Proteomes" id="UP000008383">
    <property type="component" value="Unassembled WGS sequence"/>
</dbReference>